<organism evidence="7 8">
    <name type="scientific">Paramecium primaurelia</name>
    <dbReference type="NCBI Taxonomy" id="5886"/>
    <lineage>
        <taxon>Eukaryota</taxon>
        <taxon>Sar</taxon>
        <taxon>Alveolata</taxon>
        <taxon>Ciliophora</taxon>
        <taxon>Intramacronucleata</taxon>
        <taxon>Oligohymenophorea</taxon>
        <taxon>Peniculida</taxon>
        <taxon>Parameciidae</taxon>
        <taxon>Paramecium</taxon>
    </lineage>
</organism>
<keyword evidence="8" id="KW-1185">Reference proteome</keyword>
<dbReference type="InterPro" id="IPR000595">
    <property type="entry name" value="cNMP-bd_dom"/>
</dbReference>
<sequence length="1051" mass="124642">MQDSNYTLKQIKINFVIPQRDFFGVKFSEFILQIFNEILKISKNKNVDGILFLQLIQHSLNYIQQSCIEAQDYLIFLHNIKLIASQIKDLVQSVYQNSKKQQSFKEFADPIQQQINGILSQYYQPCLQNYVKLLNLDQPQGMDMIPRPYVIQWLKILNEQAINQLLIQLCHLLLVNVETVSTHPKRTKFLDQLNHEINLIKIMTVTFQGSVWQKGFQRLQRKLEELSQNTLLQISEWARTQKFKIIIWLLLTIMMNFNGFHTERIFTGRGELTKPDTHHYADDESPENSQVEGFDIMWKKHSLRIFCTATKFMVKLKTAVDHYRLRKITHRIYQIIGDKASDYFYYQAKGLVNQKWTFQSYIKSLLIYNFWVEMQIGVIKPDSKIKLLVDCIILILIVMNIFYIPMQLSFSLQNNAQTVDFLFSTIPSWVFLMEIIINFNTAYYYKGMIHEDRTKIFQHYIKGDFFKDLLVVIPFLISQYNIPYLNFVLLLRITRVNKIFEQIEEVTMIREKFAAPIDVLKLMIFLIFVAHVSGCAWHYIGIQEFFESNTGWLIKYSYSEKDWVSRYVVSLYFGTVTSFTVGFGDIVPQTLVEQVFLIIMVLITSLVFGYTISSIQNIFGQLREKTDQHRNKMAKINSYMKKNRINPVLQMKIRKYFEYFFTLDESPELLMDNLNEDLKLELRTSIYKPIITKCKLFKKFDENLLNQLCSVVQIQKFIPGQMIFQENDQINKAYFIIQGEVDIQINKVSIQQQSEGSLGIREFLLQKHIHYSLKATQFTEIAYILYDDFKNIIKEKQSHQEQYCQMKDQLLYQIEKLKCEICSQFHHFKKCPVVFYSPSTDVIVCDYSDAIIQPRYSHKRKQKIKQSTLVSTQYNLAAAVNYMCDNELLNEGINDTILKKFGYVDYQEKQQTIEDVKLKSLKVIQKLQEHHAHTPKMKRMIYKNLMKKDENKLILNKEESILENMHQEFINFKREDLNNFDLHMEFSHYHQDKNLSKVLSNFSKQQRFKPKEQFFSKTRLGKTKQLSSHNSTQNNLMTNNHSIMKTIFNKK</sequence>
<dbReference type="GO" id="GO:0042391">
    <property type="term" value="P:regulation of membrane potential"/>
    <property type="evidence" value="ECO:0007669"/>
    <property type="project" value="TreeGrafter"/>
</dbReference>
<evidence type="ECO:0000256" key="1">
    <source>
        <dbReference type="ARBA" id="ARBA00004141"/>
    </source>
</evidence>
<dbReference type="CDD" id="cd00038">
    <property type="entry name" value="CAP_ED"/>
    <property type="match status" value="1"/>
</dbReference>
<evidence type="ECO:0000256" key="5">
    <source>
        <dbReference type="SAM" id="Phobius"/>
    </source>
</evidence>
<keyword evidence="3 5" id="KW-1133">Transmembrane helix</keyword>
<dbReference type="AlphaFoldDB" id="A0A8S1PB00"/>
<feature type="transmembrane region" description="Helical" evidence="5">
    <location>
        <begin position="465"/>
        <end position="482"/>
    </location>
</feature>
<evidence type="ECO:0000313" key="8">
    <source>
        <dbReference type="Proteomes" id="UP000688137"/>
    </source>
</evidence>
<keyword evidence="2 5" id="KW-0812">Transmembrane</keyword>
<gene>
    <name evidence="7" type="ORF">PPRIM_AZ9-3.1.T1110117</name>
</gene>
<evidence type="ECO:0000256" key="3">
    <source>
        <dbReference type="ARBA" id="ARBA00022989"/>
    </source>
</evidence>
<feature type="transmembrane region" description="Helical" evidence="5">
    <location>
        <begin position="595"/>
        <end position="615"/>
    </location>
</feature>
<dbReference type="GO" id="GO:0005249">
    <property type="term" value="F:voltage-gated potassium channel activity"/>
    <property type="evidence" value="ECO:0007669"/>
    <property type="project" value="TreeGrafter"/>
</dbReference>
<dbReference type="InterPro" id="IPR050818">
    <property type="entry name" value="KCNH_animal-type"/>
</dbReference>
<keyword evidence="4 5" id="KW-0472">Membrane</keyword>
<dbReference type="GO" id="GO:0005886">
    <property type="term" value="C:plasma membrane"/>
    <property type="evidence" value="ECO:0007669"/>
    <property type="project" value="TreeGrafter"/>
</dbReference>
<name>A0A8S1PB00_PARPR</name>
<reference evidence="7" key="1">
    <citation type="submission" date="2021-01" db="EMBL/GenBank/DDBJ databases">
        <authorList>
            <consortium name="Genoscope - CEA"/>
            <person name="William W."/>
        </authorList>
    </citation>
    <scope>NUCLEOTIDE SEQUENCE</scope>
</reference>
<feature type="transmembrane region" description="Helical" evidence="5">
    <location>
        <begin position="563"/>
        <end position="583"/>
    </location>
</feature>
<protein>
    <recommendedName>
        <fullName evidence="6">Cyclic nucleotide-binding domain-containing protein</fullName>
    </recommendedName>
</protein>
<dbReference type="InterPro" id="IPR005821">
    <property type="entry name" value="Ion_trans_dom"/>
</dbReference>
<evidence type="ECO:0000259" key="6">
    <source>
        <dbReference type="PROSITE" id="PS50042"/>
    </source>
</evidence>
<evidence type="ECO:0000256" key="2">
    <source>
        <dbReference type="ARBA" id="ARBA00022692"/>
    </source>
</evidence>
<feature type="transmembrane region" description="Helical" evidence="5">
    <location>
        <begin position="387"/>
        <end position="406"/>
    </location>
</feature>
<feature type="domain" description="Cyclic nucleotide-binding" evidence="6">
    <location>
        <begin position="696"/>
        <end position="793"/>
    </location>
</feature>
<dbReference type="SMART" id="SM00100">
    <property type="entry name" value="cNMP"/>
    <property type="match status" value="1"/>
</dbReference>
<dbReference type="Pfam" id="PF00520">
    <property type="entry name" value="Ion_trans"/>
    <property type="match status" value="1"/>
</dbReference>
<dbReference type="Pfam" id="PF00027">
    <property type="entry name" value="cNMP_binding"/>
    <property type="match status" value="1"/>
</dbReference>
<dbReference type="PANTHER" id="PTHR10217:SF435">
    <property type="entry name" value="POTASSIUM VOLTAGE-GATED CHANNEL PROTEIN EAG"/>
    <property type="match status" value="1"/>
</dbReference>
<evidence type="ECO:0000256" key="4">
    <source>
        <dbReference type="ARBA" id="ARBA00023136"/>
    </source>
</evidence>
<comment type="subcellular location">
    <subcellularLocation>
        <location evidence="1">Membrane</location>
        <topology evidence="1">Multi-pass membrane protein</topology>
    </subcellularLocation>
</comment>
<feature type="transmembrane region" description="Helical" evidence="5">
    <location>
        <begin position="426"/>
        <end position="445"/>
    </location>
</feature>
<feature type="transmembrane region" description="Helical" evidence="5">
    <location>
        <begin position="522"/>
        <end position="542"/>
    </location>
</feature>
<dbReference type="OMA" id="IQPRYSH"/>
<dbReference type="PROSITE" id="PS50042">
    <property type="entry name" value="CNMP_BINDING_3"/>
    <property type="match status" value="1"/>
</dbReference>
<dbReference type="Proteomes" id="UP000688137">
    <property type="component" value="Unassembled WGS sequence"/>
</dbReference>
<proteinExistence type="predicted"/>
<dbReference type="EMBL" id="CAJJDM010000114">
    <property type="protein sequence ID" value="CAD8100074.1"/>
    <property type="molecule type" value="Genomic_DNA"/>
</dbReference>
<evidence type="ECO:0000313" key="7">
    <source>
        <dbReference type="EMBL" id="CAD8100074.1"/>
    </source>
</evidence>
<dbReference type="PANTHER" id="PTHR10217">
    <property type="entry name" value="VOLTAGE AND LIGAND GATED POTASSIUM CHANNEL"/>
    <property type="match status" value="1"/>
</dbReference>
<comment type="caution">
    <text evidence="7">The sequence shown here is derived from an EMBL/GenBank/DDBJ whole genome shotgun (WGS) entry which is preliminary data.</text>
</comment>
<accession>A0A8S1PB00</accession>